<evidence type="ECO:0008006" key="5">
    <source>
        <dbReference type="Google" id="ProtNLM"/>
    </source>
</evidence>
<feature type="chain" id="PRO_5045883013" description="Abnormal spindle-like microcephaly-associated protein ASH domain-containing protein" evidence="2">
    <location>
        <begin position="38"/>
        <end position="588"/>
    </location>
</feature>
<reference evidence="4" key="1">
    <citation type="submission" date="2023-07" db="EMBL/GenBank/DDBJ databases">
        <title>Conexibacter stalactiti sp. nov., isolated from stalactites in a lava cave and emended description of the genus Conexibacter.</title>
        <authorList>
            <person name="Lee S.D."/>
        </authorList>
    </citation>
    <scope>NUCLEOTIDE SEQUENCE [LARGE SCALE GENOMIC DNA]</scope>
    <source>
        <strain evidence="4">KCTC 39840</strain>
    </source>
</reference>
<protein>
    <recommendedName>
        <fullName evidence="5">Abnormal spindle-like microcephaly-associated protein ASH domain-containing protein</fullName>
    </recommendedName>
</protein>
<dbReference type="RefSeq" id="WP_318601442.1">
    <property type="nucleotide sequence ID" value="NZ_JAWSTH010000197.1"/>
</dbReference>
<gene>
    <name evidence="3" type="ORF">R7226_31110</name>
</gene>
<sequence>MQRRVRGPRVAACLAAAALTFACAVTAALSSAAPARAASDTEVAAAVQRAVAWLHGRQHADGSFGVNSGLDPAWALLGIAGAGVHPADLRHVPAGGGAAGPSAQDGQLQVWTVNDPADWWAFTDEQATDWERAILQAHAAGLHATRLSPQRNMLAGLAAWYRDGWFTSQTSVLNHTIFGLLALSALPVPDALRERTARVVERNQHDDGGYTSYPATDPATRAGRSDVDSTGAAIGALCAAGRTPADSSVAGGISFLRTTRAQGGAIGNVNSTSWALDGLGECGIRRGAAGWTAEDEKTVDWLLAAQATSGPDAGAWTVNGSANEYATADALRALSAAAFVVGAPPRANPADPRLRPVPDDADGTVVPVALVVDPGHGDARLCATDAPVGATVAQLLEAARLSSRPAGCIASLTFSGGLLKQLDGIGVTGAGGWRASLHGGAESAAGPQRVGFGDIVAVRLEDHSPLQFDVSAIAFGAQPEGFLGAPRAATLRNVGDVPVRVAALRVGGEHAGDFVLSTQECVGETLAPGEQCGVRLRFGPGAGGERRALLSARLDGFDWRPQLALSGTGGPLPSGPPGGAGGIGAAGA</sequence>
<feature type="signal peptide" evidence="2">
    <location>
        <begin position="1"/>
        <end position="37"/>
    </location>
</feature>
<dbReference type="EMBL" id="JAWSTH010000197">
    <property type="protein sequence ID" value="MDW5598849.1"/>
    <property type="molecule type" value="Genomic_DNA"/>
</dbReference>
<keyword evidence="4" id="KW-1185">Reference proteome</keyword>
<feature type="compositionally biased region" description="Gly residues" evidence="1">
    <location>
        <begin position="567"/>
        <end position="588"/>
    </location>
</feature>
<feature type="non-terminal residue" evidence="3">
    <location>
        <position position="588"/>
    </location>
</feature>
<evidence type="ECO:0000313" key="3">
    <source>
        <dbReference type="EMBL" id="MDW5598849.1"/>
    </source>
</evidence>
<dbReference type="InterPro" id="IPR013783">
    <property type="entry name" value="Ig-like_fold"/>
</dbReference>
<dbReference type="PROSITE" id="PS51257">
    <property type="entry name" value="PROKAR_LIPOPROTEIN"/>
    <property type="match status" value="1"/>
</dbReference>
<dbReference type="Proteomes" id="UP001284601">
    <property type="component" value="Unassembled WGS sequence"/>
</dbReference>
<name>A0ABU4I3K0_9ACTN</name>
<organism evidence="3 4">
    <name type="scientific">Conexibacter stalactiti</name>
    <dbReference type="NCBI Taxonomy" id="1940611"/>
    <lineage>
        <taxon>Bacteria</taxon>
        <taxon>Bacillati</taxon>
        <taxon>Actinomycetota</taxon>
        <taxon>Thermoleophilia</taxon>
        <taxon>Solirubrobacterales</taxon>
        <taxon>Conexibacteraceae</taxon>
        <taxon>Conexibacter</taxon>
    </lineage>
</organism>
<feature type="region of interest" description="Disordered" evidence="1">
    <location>
        <begin position="565"/>
        <end position="588"/>
    </location>
</feature>
<evidence type="ECO:0000256" key="2">
    <source>
        <dbReference type="SAM" id="SignalP"/>
    </source>
</evidence>
<dbReference type="Gene3D" id="1.50.10.20">
    <property type="match status" value="2"/>
</dbReference>
<dbReference type="InterPro" id="IPR008930">
    <property type="entry name" value="Terpenoid_cyclase/PrenylTrfase"/>
</dbReference>
<dbReference type="SUPFAM" id="SSF48239">
    <property type="entry name" value="Terpenoid cyclases/Protein prenyltransferases"/>
    <property type="match status" value="2"/>
</dbReference>
<feature type="region of interest" description="Disordered" evidence="1">
    <location>
        <begin position="203"/>
        <end position="226"/>
    </location>
</feature>
<keyword evidence="2" id="KW-0732">Signal</keyword>
<reference evidence="3 4" key="2">
    <citation type="submission" date="2023-10" db="EMBL/GenBank/DDBJ databases">
        <authorList>
            <person name="Han X.F."/>
        </authorList>
    </citation>
    <scope>NUCLEOTIDE SEQUENCE [LARGE SCALE GENOMIC DNA]</scope>
    <source>
        <strain evidence="3 4">KCTC 39840</strain>
    </source>
</reference>
<evidence type="ECO:0000256" key="1">
    <source>
        <dbReference type="SAM" id="MobiDB-lite"/>
    </source>
</evidence>
<accession>A0ABU4I3K0</accession>
<proteinExistence type="predicted"/>
<dbReference type="Gene3D" id="2.60.40.10">
    <property type="entry name" value="Immunoglobulins"/>
    <property type="match status" value="1"/>
</dbReference>
<evidence type="ECO:0000313" key="4">
    <source>
        <dbReference type="Proteomes" id="UP001284601"/>
    </source>
</evidence>
<dbReference type="CDD" id="cd00688">
    <property type="entry name" value="ISOPREN_C2_like"/>
    <property type="match status" value="1"/>
</dbReference>
<comment type="caution">
    <text evidence="3">The sequence shown here is derived from an EMBL/GenBank/DDBJ whole genome shotgun (WGS) entry which is preliminary data.</text>
</comment>